<evidence type="ECO:0000313" key="2">
    <source>
        <dbReference type="Proteomes" id="UP000546162"/>
    </source>
</evidence>
<dbReference type="RefSeq" id="WP_185038649.1">
    <property type="nucleotide sequence ID" value="NZ_BAABFG010000005.1"/>
</dbReference>
<proteinExistence type="predicted"/>
<evidence type="ECO:0008006" key="3">
    <source>
        <dbReference type="Google" id="ProtNLM"/>
    </source>
</evidence>
<dbReference type="InterPro" id="IPR043519">
    <property type="entry name" value="NT_sf"/>
</dbReference>
<evidence type="ECO:0000313" key="1">
    <source>
        <dbReference type="EMBL" id="MBB4738364.1"/>
    </source>
</evidence>
<dbReference type="PROSITE" id="PS51257">
    <property type="entry name" value="PROKAR_LIPOPROTEIN"/>
    <property type="match status" value="1"/>
</dbReference>
<protein>
    <recommendedName>
        <fullName evidence="3">Nucleotidyltransferase-like protein</fullName>
    </recommendedName>
</protein>
<comment type="caution">
    <text evidence="1">The sequence shown here is derived from an EMBL/GenBank/DDBJ whole genome shotgun (WGS) entry which is preliminary data.</text>
</comment>
<sequence length="219" mass="23552">MERSLSADNRVHGMWLAGSLGCGRGDAFSDVDLIVTVHAPVPADLRTDPFAALRLPGTVLYTRRKPRNAPAGGGYLAVCLELAGLPVLVDLYVWPVTNATLPVGATVLFQHGETPRSPVGLIETLAQQPANEPAGADPDDPTNQLYLIQLAAKYHARADHLRFADMCRRLKISADENTDALRQVLAGRVPPANNAAVRAVGQLLDLAEANRRPRSEFPP</sequence>
<name>A0A7W7M618_9ACTN</name>
<dbReference type="Proteomes" id="UP000546162">
    <property type="component" value="Unassembled WGS sequence"/>
</dbReference>
<dbReference type="AlphaFoldDB" id="A0A7W7M618"/>
<accession>A0A7W7M618</accession>
<keyword evidence="2" id="KW-1185">Reference proteome</keyword>
<gene>
    <name evidence="1" type="ORF">BJY16_001823</name>
</gene>
<reference evidence="1 2" key="1">
    <citation type="submission" date="2020-08" db="EMBL/GenBank/DDBJ databases">
        <title>Sequencing the genomes of 1000 actinobacteria strains.</title>
        <authorList>
            <person name="Klenk H.-P."/>
        </authorList>
    </citation>
    <scope>NUCLEOTIDE SEQUENCE [LARGE SCALE GENOMIC DNA]</scope>
    <source>
        <strain evidence="1 2">DSM 45809</strain>
    </source>
</reference>
<dbReference type="Gene3D" id="3.30.460.10">
    <property type="entry name" value="Beta Polymerase, domain 2"/>
    <property type="match status" value="1"/>
</dbReference>
<organism evidence="1 2">
    <name type="scientific">Actinoplanes octamycinicus</name>
    <dbReference type="NCBI Taxonomy" id="135948"/>
    <lineage>
        <taxon>Bacteria</taxon>
        <taxon>Bacillati</taxon>
        <taxon>Actinomycetota</taxon>
        <taxon>Actinomycetes</taxon>
        <taxon>Micromonosporales</taxon>
        <taxon>Micromonosporaceae</taxon>
        <taxon>Actinoplanes</taxon>
    </lineage>
</organism>
<dbReference type="EMBL" id="JACHNB010000001">
    <property type="protein sequence ID" value="MBB4738364.1"/>
    <property type="molecule type" value="Genomic_DNA"/>
</dbReference>